<dbReference type="Gene3D" id="3.40.50.300">
    <property type="entry name" value="P-loop containing nucleotide triphosphate hydrolases"/>
    <property type="match status" value="1"/>
</dbReference>
<dbReference type="InterPro" id="IPR027417">
    <property type="entry name" value="P-loop_NTPase"/>
</dbReference>
<evidence type="ECO:0008006" key="3">
    <source>
        <dbReference type="Google" id="ProtNLM"/>
    </source>
</evidence>
<sequence length="186" mass="20126">MRSIDGDVATAAQAVVALVAEGLGVERGPLVIGIDGPSGSGKTTLADAVAGHLRCPVVHMDDLFAGWDGLGSAAQLLHDQVLRPLSRGDSGAYRRWDWHASEWAETVPVPWVPVLVVEGCASTVRPAGDLVTVRVWVEAATDVRMARGLERDGEAFRPHWQRWAAQERELFGADHTRDRADLIVHI</sequence>
<reference evidence="1 2" key="1">
    <citation type="submission" date="2018-02" db="EMBL/GenBank/DDBJ databases">
        <authorList>
            <person name="Cohen D.B."/>
            <person name="Kent A.D."/>
        </authorList>
    </citation>
    <scope>NUCLEOTIDE SEQUENCE [LARGE SCALE GENOMIC DNA]</scope>
    <source>
        <strain evidence="1">1</strain>
    </source>
</reference>
<name>A0A2N9JMJ5_9ACTN</name>
<accession>A0A2N9JMJ5</accession>
<dbReference type="EMBL" id="LT985188">
    <property type="protein sequence ID" value="SPD88812.1"/>
    <property type="molecule type" value="Genomic_DNA"/>
</dbReference>
<dbReference type="RefSeq" id="WP_231935711.1">
    <property type="nucleotide sequence ID" value="NZ_BAAAGO010000067.1"/>
</dbReference>
<protein>
    <recommendedName>
        <fullName evidence="3">(d)CMP kinase</fullName>
    </recommendedName>
</protein>
<evidence type="ECO:0000313" key="1">
    <source>
        <dbReference type="EMBL" id="SPD88812.1"/>
    </source>
</evidence>
<gene>
    <name evidence="1" type="ORF">MPLG2_3782</name>
</gene>
<evidence type="ECO:0000313" key="2">
    <source>
        <dbReference type="Proteomes" id="UP000238164"/>
    </source>
</evidence>
<dbReference type="KEGG" id="mgg:MPLG2_3782"/>
<keyword evidence="2" id="KW-1185">Reference proteome</keyword>
<proteinExistence type="predicted"/>
<organism evidence="1 2">
    <name type="scientific">Micropruina glycogenica</name>
    <dbReference type="NCBI Taxonomy" id="75385"/>
    <lineage>
        <taxon>Bacteria</taxon>
        <taxon>Bacillati</taxon>
        <taxon>Actinomycetota</taxon>
        <taxon>Actinomycetes</taxon>
        <taxon>Propionibacteriales</taxon>
        <taxon>Nocardioidaceae</taxon>
        <taxon>Micropruina</taxon>
    </lineage>
</organism>
<dbReference type="Proteomes" id="UP000238164">
    <property type="component" value="Chromosome 1"/>
</dbReference>
<dbReference type="SUPFAM" id="SSF52540">
    <property type="entry name" value="P-loop containing nucleoside triphosphate hydrolases"/>
    <property type="match status" value="1"/>
</dbReference>
<dbReference type="AlphaFoldDB" id="A0A2N9JMJ5"/>